<evidence type="ECO:0000256" key="8">
    <source>
        <dbReference type="SAM" id="Phobius"/>
    </source>
</evidence>
<organism evidence="11 12">
    <name type="scientific">Tepidicaulis marinus</name>
    <dbReference type="NCBI Taxonomy" id="1333998"/>
    <lineage>
        <taxon>Bacteria</taxon>
        <taxon>Pseudomonadati</taxon>
        <taxon>Pseudomonadota</taxon>
        <taxon>Alphaproteobacteria</taxon>
        <taxon>Hyphomicrobiales</taxon>
        <taxon>Parvibaculaceae</taxon>
        <taxon>Tepidicaulis</taxon>
    </lineage>
</organism>
<dbReference type="InterPro" id="IPR000917">
    <property type="entry name" value="Sulfatase_N"/>
</dbReference>
<keyword evidence="4" id="KW-0808">Transferase</keyword>
<reference evidence="11 12" key="1">
    <citation type="submission" date="2014-07" db="EMBL/GenBank/DDBJ databases">
        <title>Tepidicaulis marinum gen. nov., sp. nov., a novel marine bacterium denitrifying nitrate to nitrous oxide strictly under microaerobic conditions.</title>
        <authorList>
            <person name="Takeuchi M."/>
            <person name="Yamagishi T."/>
            <person name="Kamagata Y."/>
            <person name="Oshima K."/>
            <person name="Hattori M."/>
            <person name="Katayama T."/>
            <person name="Hanada S."/>
            <person name="Tamaki H."/>
            <person name="Marumo K."/>
            <person name="Maeda H."/>
            <person name="Nedachi M."/>
            <person name="Iwasaki W."/>
            <person name="Suwa Y."/>
            <person name="Sakata S."/>
        </authorList>
    </citation>
    <scope>NUCLEOTIDE SEQUENCE [LARGE SCALE GENOMIC DNA]</scope>
    <source>
        <strain evidence="11 12">MA2</strain>
    </source>
</reference>
<dbReference type="Pfam" id="PF08019">
    <property type="entry name" value="EptA_B_N"/>
    <property type="match status" value="1"/>
</dbReference>
<evidence type="ECO:0000256" key="5">
    <source>
        <dbReference type="ARBA" id="ARBA00022692"/>
    </source>
</evidence>
<dbReference type="Gene3D" id="3.40.720.10">
    <property type="entry name" value="Alkaline Phosphatase, subunit A"/>
    <property type="match status" value="1"/>
</dbReference>
<dbReference type="eggNOG" id="COG2194">
    <property type="taxonomic scope" value="Bacteria"/>
</dbReference>
<dbReference type="InterPro" id="IPR058130">
    <property type="entry name" value="PEA_transf_C"/>
</dbReference>
<gene>
    <name evidence="11" type="ORF">M2A_2750</name>
</gene>
<accession>A0A081BDY3</accession>
<dbReference type="AlphaFoldDB" id="A0A081BDY3"/>
<evidence type="ECO:0000256" key="4">
    <source>
        <dbReference type="ARBA" id="ARBA00022679"/>
    </source>
</evidence>
<name>A0A081BDY3_9HYPH</name>
<feature type="domain" description="Sulfatase N-terminal" evidence="9">
    <location>
        <begin position="271"/>
        <end position="559"/>
    </location>
</feature>
<dbReference type="GO" id="GO:0016776">
    <property type="term" value="F:phosphotransferase activity, phosphate group as acceptor"/>
    <property type="evidence" value="ECO:0007669"/>
    <property type="project" value="TreeGrafter"/>
</dbReference>
<keyword evidence="12" id="KW-1185">Reference proteome</keyword>
<evidence type="ECO:0000256" key="1">
    <source>
        <dbReference type="ARBA" id="ARBA00004429"/>
    </source>
</evidence>
<keyword evidence="5 8" id="KW-0812">Transmembrane</keyword>
<dbReference type="NCBIfam" id="NF028537">
    <property type="entry name" value="P_eth_NH2_trans"/>
    <property type="match status" value="1"/>
</dbReference>
<evidence type="ECO:0000259" key="9">
    <source>
        <dbReference type="Pfam" id="PF00884"/>
    </source>
</evidence>
<feature type="transmembrane region" description="Helical" evidence="8">
    <location>
        <begin position="79"/>
        <end position="102"/>
    </location>
</feature>
<dbReference type="SUPFAM" id="SSF53649">
    <property type="entry name" value="Alkaline phosphatase-like"/>
    <property type="match status" value="1"/>
</dbReference>
<dbReference type="GO" id="GO:0005886">
    <property type="term" value="C:plasma membrane"/>
    <property type="evidence" value="ECO:0007669"/>
    <property type="project" value="UniProtKB-SubCell"/>
</dbReference>
<feature type="domain" description="Phosphoethanolamine transferase N-terminal" evidence="10">
    <location>
        <begin position="91"/>
        <end position="237"/>
    </location>
</feature>
<dbReference type="GO" id="GO:0009244">
    <property type="term" value="P:lipopolysaccharide core region biosynthetic process"/>
    <property type="evidence" value="ECO:0007669"/>
    <property type="project" value="TreeGrafter"/>
</dbReference>
<dbReference type="InterPro" id="IPR040423">
    <property type="entry name" value="PEA_transferase"/>
</dbReference>
<evidence type="ECO:0000259" key="10">
    <source>
        <dbReference type="Pfam" id="PF08019"/>
    </source>
</evidence>
<feature type="transmembrane region" description="Helical" evidence="8">
    <location>
        <begin position="109"/>
        <end position="130"/>
    </location>
</feature>
<dbReference type="InterPro" id="IPR017850">
    <property type="entry name" value="Alkaline_phosphatase_core_sf"/>
</dbReference>
<sequence length="589" mass="64875">MQGLMTDKATISNALRSAYWGKVRARLRRRWQERTGGQERGVHPLLLALGASAALLLFYNIRLWQTVWQVWPGRSLEDYAFLGSLGFVLGALFFILLQLAALPRIMKPVFAALFLLAAATSWFTSSYGAMFDQTMIANIVETDGGEAGDLLSLPFLLHMLLLGVLPAALIFRVPLRWPGWRRELFLRAGSLVTCLVLIGFSGAFFFQDYALLIRNNRYLRHMINPTSPIYYSAKYFTEGERGSAGSGEIRRLAKTVRRGSGAGENGKPLLFVVVVGETARAADFSLNGYERETNPELAALGVVSFRNAYSCGTSTAESLPCMFSAAGRETYDRAAAMGSENVLDILKRADVDVLWVENNSGCKGVCARIETEQLDTKTYPGICTQAGCPDEVLVKALERRVRMLRRDTVIVLHQMGSHGPAYYKRYPAGFRIFAPVCGTVNLQSCSSDEIRNTYDNSIRYTDHVLAGMIGVLETHRADADTALLYASDHGESLGEMGLYLHGLPYAFSPDVQRHIPFLLWVSKGYAGRFKIDSEALSRRARLPATHDAIFHTILGALNVETELYDPALDLFAAGAAEEKSAPQPGGHGA</sequence>
<evidence type="ECO:0000256" key="2">
    <source>
        <dbReference type="ARBA" id="ARBA00022475"/>
    </source>
</evidence>
<dbReference type="InterPro" id="IPR012549">
    <property type="entry name" value="EptA-like_N"/>
</dbReference>
<comment type="subcellular location">
    <subcellularLocation>
        <location evidence="1">Cell inner membrane</location>
        <topology evidence="1">Multi-pass membrane protein</topology>
    </subcellularLocation>
</comment>
<keyword evidence="2" id="KW-1003">Cell membrane</keyword>
<dbReference type="CDD" id="cd16017">
    <property type="entry name" value="LptA"/>
    <property type="match status" value="1"/>
</dbReference>
<feature type="transmembrane region" description="Helical" evidence="8">
    <location>
        <begin position="184"/>
        <end position="206"/>
    </location>
</feature>
<dbReference type="EMBL" id="BBIO01000016">
    <property type="protein sequence ID" value="GAK46251.1"/>
    <property type="molecule type" value="Genomic_DNA"/>
</dbReference>
<feature type="transmembrane region" description="Helical" evidence="8">
    <location>
        <begin position="150"/>
        <end position="172"/>
    </location>
</feature>
<evidence type="ECO:0000256" key="6">
    <source>
        <dbReference type="ARBA" id="ARBA00022989"/>
    </source>
</evidence>
<keyword evidence="6 8" id="KW-1133">Transmembrane helix</keyword>
<evidence type="ECO:0000256" key="7">
    <source>
        <dbReference type="ARBA" id="ARBA00023136"/>
    </source>
</evidence>
<dbReference type="STRING" id="1333998.M2A_2750"/>
<comment type="caution">
    <text evidence="11">The sequence shown here is derived from an EMBL/GenBank/DDBJ whole genome shotgun (WGS) entry which is preliminary data.</text>
</comment>
<keyword evidence="3" id="KW-0997">Cell inner membrane</keyword>
<evidence type="ECO:0000313" key="12">
    <source>
        <dbReference type="Proteomes" id="UP000028702"/>
    </source>
</evidence>
<evidence type="ECO:0000256" key="3">
    <source>
        <dbReference type="ARBA" id="ARBA00022519"/>
    </source>
</evidence>
<protein>
    <submittedName>
        <fullName evidence="11">Sulfatase</fullName>
    </submittedName>
</protein>
<dbReference type="PANTHER" id="PTHR30443:SF0">
    <property type="entry name" value="PHOSPHOETHANOLAMINE TRANSFERASE EPTA"/>
    <property type="match status" value="1"/>
</dbReference>
<dbReference type="PANTHER" id="PTHR30443">
    <property type="entry name" value="INNER MEMBRANE PROTEIN"/>
    <property type="match status" value="1"/>
</dbReference>
<proteinExistence type="predicted"/>
<feature type="transmembrane region" description="Helical" evidence="8">
    <location>
        <begin position="41"/>
        <end position="59"/>
    </location>
</feature>
<keyword evidence="7 8" id="KW-0472">Membrane</keyword>
<evidence type="ECO:0000313" key="11">
    <source>
        <dbReference type="EMBL" id="GAK46251.1"/>
    </source>
</evidence>
<dbReference type="Proteomes" id="UP000028702">
    <property type="component" value="Unassembled WGS sequence"/>
</dbReference>
<dbReference type="Pfam" id="PF00884">
    <property type="entry name" value="Sulfatase"/>
    <property type="match status" value="1"/>
</dbReference>